<feature type="chain" id="PRO_5007572619" description="OmpA-like domain-containing protein" evidence="5">
    <location>
        <begin position="19"/>
        <end position="362"/>
    </location>
</feature>
<dbReference type="InterPro" id="IPR006664">
    <property type="entry name" value="OMP_bac"/>
</dbReference>
<keyword evidence="5" id="KW-0732">Signal</keyword>
<evidence type="ECO:0000256" key="5">
    <source>
        <dbReference type="SAM" id="SignalP"/>
    </source>
</evidence>
<dbReference type="PANTHER" id="PTHR30329:SF21">
    <property type="entry name" value="LIPOPROTEIN YIAD-RELATED"/>
    <property type="match status" value="1"/>
</dbReference>
<sequence length="362" mass="39033">MKKFILATLLCAATSAYAQDTTTSALEFSREETATRPAGLLPFLGFGGGYTGYENIAEVEGTPATIKLLGSYYFDAPAVIDLGYGANNQQFSSNNAAETAITDGALELAIRYRWDKWQAGVIGNQFYNQGQYYSADQADAHFAGLQVLREFNMTPSWLARVGARAQSLTNNTDGNVMMYLVDLQLGWNPGAYKPSVSQSPVAATETVMEEDDMLVEETPSEPARPVAAVVPEPALRDVSYAALAGGTAINFDTSRTALNSADQQKLNQVAKVLADNSDLYERVEVHGYTDATGSSEINQRISQQRAESVSSILKRNGVNDVVAMGKGSAESTGSMQSDRRAELVFIGVKDEAKLQEALSQIQ</sequence>
<feature type="signal peptide" evidence="5">
    <location>
        <begin position="1"/>
        <end position="18"/>
    </location>
</feature>
<dbReference type="InterPro" id="IPR036737">
    <property type="entry name" value="OmpA-like_sf"/>
</dbReference>
<accession>A0A150WE60</accession>
<dbReference type="Proteomes" id="UP000075320">
    <property type="component" value="Unassembled WGS sequence"/>
</dbReference>
<evidence type="ECO:0000313" key="8">
    <source>
        <dbReference type="Proteomes" id="UP000075320"/>
    </source>
</evidence>
<dbReference type="CDD" id="cd07185">
    <property type="entry name" value="OmpA_C-like"/>
    <property type="match status" value="1"/>
</dbReference>
<evidence type="ECO:0000256" key="2">
    <source>
        <dbReference type="ARBA" id="ARBA00023136"/>
    </source>
</evidence>
<dbReference type="OrthoDB" id="5289267at2"/>
<evidence type="ECO:0000256" key="4">
    <source>
        <dbReference type="PROSITE-ProRule" id="PRU00473"/>
    </source>
</evidence>
<dbReference type="InterPro" id="IPR050330">
    <property type="entry name" value="Bact_OuterMem_StrucFunc"/>
</dbReference>
<proteinExistence type="predicted"/>
<dbReference type="SUPFAM" id="SSF103088">
    <property type="entry name" value="OmpA-like"/>
    <property type="match status" value="1"/>
</dbReference>
<name>A0A150WE60_BDEBC</name>
<dbReference type="PROSITE" id="PS51123">
    <property type="entry name" value="OMPA_2"/>
    <property type="match status" value="1"/>
</dbReference>
<protein>
    <recommendedName>
        <fullName evidence="6">OmpA-like domain-containing protein</fullName>
    </recommendedName>
</protein>
<dbReference type="PANTHER" id="PTHR30329">
    <property type="entry name" value="STATOR ELEMENT OF FLAGELLAR MOTOR COMPLEX"/>
    <property type="match status" value="1"/>
</dbReference>
<organism evidence="7 8">
    <name type="scientific">Bdellovibrio bacteriovorus</name>
    <dbReference type="NCBI Taxonomy" id="959"/>
    <lineage>
        <taxon>Bacteria</taxon>
        <taxon>Pseudomonadati</taxon>
        <taxon>Bdellovibrionota</taxon>
        <taxon>Bdellovibrionia</taxon>
        <taxon>Bdellovibrionales</taxon>
        <taxon>Pseudobdellovibrionaceae</taxon>
        <taxon>Bdellovibrio</taxon>
    </lineage>
</organism>
<evidence type="ECO:0000313" key="7">
    <source>
        <dbReference type="EMBL" id="KYG61397.1"/>
    </source>
</evidence>
<dbReference type="GO" id="GO:0009279">
    <property type="term" value="C:cell outer membrane"/>
    <property type="evidence" value="ECO:0007669"/>
    <property type="project" value="UniProtKB-SubCell"/>
</dbReference>
<keyword evidence="3" id="KW-0998">Cell outer membrane</keyword>
<reference evidence="7 8" key="1">
    <citation type="submission" date="2016-03" db="EMBL/GenBank/DDBJ databases">
        <authorList>
            <person name="Ploux O."/>
        </authorList>
    </citation>
    <scope>NUCLEOTIDE SEQUENCE [LARGE SCALE GENOMIC DNA]</scope>
    <source>
        <strain evidence="7 8">R0</strain>
    </source>
</reference>
<dbReference type="EMBL" id="LUKE01000006">
    <property type="protein sequence ID" value="KYG61397.1"/>
    <property type="molecule type" value="Genomic_DNA"/>
</dbReference>
<comment type="subcellular location">
    <subcellularLocation>
        <location evidence="1">Cell outer membrane</location>
    </subcellularLocation>
</comment>
<keyword evidence="2 4" id="KW-0472">Membrane</keyword>
<dbReference type="InterPro" id="IPR006665">
    <property type="entry name" value="OmpA-like"/>
</dbReference>
<dbReference type="PRINTS" id="PR01021">
    <property type="entry name" value="OMPADOMAIN"/>
</dbReference>
<evidence type="ECO:0000259" key="6">
    <source>
        <dbReference type="PROSITE" id="PS51123"/>
    </source>
</evidence>
<keyword evidence="8" id="KW-1185">Reference proteome</keyword>
<evidence type="ECO:0000256" key="1">
    <source>
        <dbReference type="ARBA" id="ARBA00004442"/>
    </source>
</evidence>
<gene>
    <name evidence="7" type="ORF">AZI86_16925</name>
</gene>
<dbReference type="RefSeq" id="WP_061836479.1">
    <property type="nucleotide sequence ID" value="NZ_LUKE01000006.1"/>
</dbReference>
<evidence type="ECO:0000256" key="3">
    <source>
        <dbReference type="ARBA" id="ARBA00023237"/>
    </source>
</evidence>
<feature type="domain" description="OmpA-like" evidence="6">
    <location>
        <begin position="238"/>
        <end position="349"/>
    </location>
</feature>
<dbReference type="Gene3D" id="3.30.1330.60">
    <property type="entry name" value="OmpA-like domain"/>
    <property type="match status" value="1"/>
</dbReference>
<dbReference type="Pfam" id="PF00691">
    <property type="entry name" value="OmpA"/>
    <property type="match status" value="1"/>
</dbReference>
<dbReference type="AlphaFoldDB" id="A0A150WE60"/>
<comment type="caution">
    <text evidence="7">The sequence shown here is derived from an EMBL/GenBank/DDBJ whole genome shotgun (WGS) entry which is preliminary data.</text>
</comment>